<accession>A0ABT1ZSF3</accession>
<evidence type="ECO:0000313" key="1">
    <source>
        <dbReference type="EMBL" id="MCS0582850.1"/>
    </source>
</evidence>
<evidence type="ECO:0000313" key="2">
    <source>
        <dbReference type="Proteomes" id="UP001204151"/>
    </source>
</evidence>
<organism evidence="1 2">
    <name type="scientific">Massilia pinisoli</name>
    <dbReference type="NCBI Taxonomy" id="1772194"/>
    <lineage>
        <taxon>Bacteria</taxon>
        <taxon>Pseudomonadati</taxon>
        <taxon>Pseudomonadota</taxon>
        <taxon>Betaproteobacteria</taxon>
        <taxon>Burkholderiales</taxon>
        <taxon>Oxalobacteraceae</taxon>
        <taxon>Telluria group</taxon>
        <taxon>Massilia</taxon>
    </lineage>
</organism>
<protein>
    <submittedName>
        <fullName evidence="1">Uncharacterized protein</fullName>
    </submittedName>
</protein>
<name>A0ABT1ZSF3_9BURK</name>
<comment type="caution">
    <text evidence="1">The sequence shown here is derived from an EMBL/GenBank/DDBJ whole genome shotgun (WGS) entry which is preliminary data.</text>
</comment>
<sequence length="66" mass="6914">MNIQKHMEAIFITTLAVVSAGSLVIDRLPDAQARPAAAPLPVENNIGTPGHMAVIIVHGHRPARGA</sequence>
<dbReference type="EMBL" id="JANUGW010000009">
    <property type="protein sequence ID" value="MCS0582850.1"/>
    <property type="molecule type" value="Genomic_DNA"/>
</dbReference>
<dbReference type="Proteomes" id="UP001204151">
    <property type="component" value="Unassembled WGS sequence"/>
</dbReference>
<dbReference type="RefSeq" id="WP_258817441.1">
    <property type="nucleotide sequence ID" value="NZ_JANUGW010000009.1"/>
</dbReference>
<gene>
    <name evidence="1" type="ORF">NX784_14760</name>
</gene>
<keyword evidence="2" id="KW-1185">Reference proteome</keyword>
<proteinExistence type="predicted"/>
<reference evidence="1 2" key="1">
    <citation type="submission" date="2022-08" db="EMBL/GenBank/DDBJ databases">
        <title>Reclassification of Massilia species as members of the genera Telluria, Duganella, Pseudoduganella, Mokoshia gen. nov. and Zemynaea gen. nov. using orthogonal and non-orthogonal genome-based approaches.</title>
        <authorList>
            <person name="Bowman J.P."/>
        </authorList>
    </citation>
    <scope>NUCLEOTIDE SEQUENCE [LARGE SCALE GENOMIC DNA]</scope>
    <source>
        <strain evidence="1 2">JCM 31316</strain>
    </source>
</reference>